<proteinExistence type="predicted"/>
<reference evidence="2" key="2">
    <citation type="journal article" date="2021" name="Viruses">
        <title>Illuminating the Plant Rhabdovirus Landscape through Metatranscriptomics Data.</title>
        <authorList>
            <person name="Bejerman N."/>
            <person name="Dietzgen R.G."/>
            <person name="Debat H."/>
        </authorList>
    </citation>
    <scope>NUCLEOTIDE SEQUENCE</scope>
</reference>
<organism evidence="2">
    <name type="scientific">Cuscuta virus 1</name>
    <dbReference type="NCBI Taxonomy" id="2793726"/>
    <lineage>
        <taxon>Viruses</taxon>
        <taxon>Riboviria</taxon>
        <taxon>Orthornavirae</taxon>
        <taxon>Negarnaviricota</taxon>
        <taxon>Haploviricotina</taxon>
        <taxon>Monjiviricetes</taxon>
        <taxon>Mononegavirales</taxon>
        <taxon>Rhabdoviridae</taxon>
    </lineage>
</organism>
<protein>
    <submittedName>
        <fullName evidence="2">P3</fullName>
    </submittedName>
</protein>
<feature type="compositionally biased region" description="Polar residues" evidence="1">
    <location>
        <begin position="1"/>
        <end position="11"/>
    </location>
</feature>
<accession>A0A8D9UJ65</accession>
<name>A0A8D9UJ65_9RHAB</name>
<sequence length="325" mass="36789">MSGPSKSSKQSKTIESETERTASLKAYDEVVMRGHEANVCIKKESFGLTTRMLLLINSMAWNKVVEFSIKKLVILWCPTVEPGNLSTINLEVSYYLGEEVDDLRADETVVNLRGRISESLKAVVFPTKSILKNKNDAFFMPWKFAAKLDDCMGIDKDATMGILKLWCMLDMTLKSKFNRVASRSYIHPIIEWTNDYYPYYVPFYLIKAVRGIKPMLWRDTAQYKKFAREIIPHTDNTVILPASYLTLMQILSKADIATMNDITKNCHLRQGGLCTCGDNMDKFLASALLNNNGKCNNHGAKYDDITNQVYTGHITTAEGALDIVF</sequence>
<feature type="region of interest" description="Disordered" evidence="1">
    <location>
        <begin position="1"/>
        <end position="20"/>
    </location>
</feature>
<evidence type="ECO:0000313" key="2">
    <source>
        <dbReference type="EMBL" id="DAF42410.1"/>
    </source>
</evidence>
<dbReference type="EMBL" id="BK014341">
    <property type="protein sequence ID" value="DAF42410.1"/>
    <property type="molecule type" value="Viral_cRNA"/>
</dbReference>
<reference evidence="2" key="1">
    <citation type="journal article" date="2021" name="J. Anim. Genet.">
        <title>Illuminating the plant rhabdovirus landscape through metatranscriptomics data.</title>
        <authorList>
            <person name="Bejerman N."/>
            <person name="Dietzgen R.G."/>
            <person name="Debat H."/>
        </authorList>
    </citation>
    <scope>NUCLEOTIDE SEQUENCE</scope>
</reference>
<evidence type="ECO:0000256" key="1">
    <source>
        <dbReference type="SAM" id="MobiDB-lite"/>
    </source>
</evidence>